<evidence type="ECO:0000256" key="1">
    <source>
        <dbReference type="ARBA" id="ARBA00004370"/>
    </source>
</evidence>
<keyword evidence="11" id="KW-1278">Translocase</keyword>
<evidence type="ECO:0000256" key="12">
    <source>
        <dbReference type="SAM" id="SignalP"/>
    </source>
</evidence>
<dbReference type="Gene3D" id="1.20.58.1610">
    <property type="entry name" value="NADH:ubiquinone/plastoquinone oxidoreductase, chain 3"/>
    <property type="match status" value="1"/>
</dbReference>
<evidence type="ECO:0000256" key="10">
    <source>
        <dbReference type="ARBA" id="ARBA00049551"/>
    </source>
</evidence>
<name>A0A160EDH3_9TELE</name>
<comment type="subcellular location">
    <subcellularLocation>
        <location evidence="1">Membrane</location>
    </subcellularLocation>
    <subcellularLocation>
        <location evidence="11">Mitochondrion membrane</location>
        <topology evidence="11">Multi-pass membrane protein</topology>
    </subcellularLocation>
</comment>
<dbReference type="GO" id="GO:0030964">
    <property type="term" value="C:NADH dehydrogenase complex"/>
    <property type="evidence" value="ECO:0007669"/>
    <property type="project" value="TreeGrafter"/>
</dbReference>
<evidence type="ECO:0000313" key="13">
    <source>
        <dbReference type="EMBL" id="ANB44367.1"/>
    </source>
</evidence>
<evidence type="ECO:0000256" key="2">
    <source>
        <dbReference type="ARBA" id="ARBA00008472"/>
    </source>
</evidence>
<keyword evidence="11" id="KW-0249">Electron transport</keyword>
<evidence type="ECO:0000256" key="11">
    <source>
        <dbReference type="RuleBase" id="RU003640"/>
    </source>
</evidence>
<dbReference type="Pfam" id="PF00507">
    <property type="entry name" value="Oxidored_q4"/>
    <property type="match status" value="1"/>
</dbReference>
<dbReference type="InterPro" id="IPR000440">
    <property type="entry name" value="NADH_UbQ/plastoQ_OxRdtase_su3"/>
</dbReference>
<dbReference type="EMBL" id="KU605633">
    <property type="protein sequence ID" value="ANB44367.1"/>
    <property type="molecule type" value="Genomic_DNA"/>
</dbReference>
<feature type="signal peptide" evidence="12">
    <location>
        <begin position="1"/>
        <end position="19"/>
    </location>
</feature>
<dbReference type="GO" id="GO:0008137">
    <property type="term" value="F:NADH dehydrogenase (ubiquinone) activity"/>
    <property type="evidence" value="ECO:0007669"/>
    <property type="project" value="UniProtKB-UniRule"/>
</dbReference>
<geneLocation type="mitochondrion" evidence="13"/>
<evidence type="ECO:0000256" key="8">
    <source>
        <dbReference type="ARBA" id="ARBA00023027"/>
    </source>
</evidence>
<keyword evidence="12" id="KW-0732">Signal</keyword>
<feature type="chain" id="PRO_5007813329" description="NADH-ubiquinone oxidoreductase chain 3" evidence="12">
    <location>
        <begin position="20"/>
        <end position="116"/>
    </location>
</feature>
<keyword evidence="5 11" id="KW-0813">Transport</keyword>
<evidence type="ECO:0000256" key="3">
    <source>
        <dbReference type="ARBA" id="ARBA00012944"/>
    </source>
</evidence>
<keyword evidence="7" id="KW-1133">Transmembrane helix</keyword>
<dbReference type="PANTHER" id="PTHR11058">
    <property type="entry name" value="NADH-UBIQUINONE OXIDOREDUCTASE CHAIN 3"/>
    <property type="match status" value="1"/>
</dbReference>
<evidence type="ECO:0000256" key="9">
    <source>
        <dbReference type="ARBA" id="ARBA00023136"/>
    </source>
</evidence>
<comment type="function">
    <text evidence="11">Core subunit of the mitochondrial membrane respiratory chain NADH dehydrogenase (Complex I) which catalyzes electron transfer from NADH through the respiratory chain, using ubiquinone as an electron acceptor. Essential for the catalytic activity of complex I.</text>
</comment>
<dbReference type="AlphaFoldDB" id="A0A160EDH3"/>
<reference evidence="13" key="1">
    <citation type="submission" date="2016-01" db="EMBL/GenBank/DDBJ databases">
        <title>Tylosurus acus melanotus mitochondrial complete sequence.</title>
        <authorList>
            <person name="Zhang H."/>
            <person name="Zeng D."/>
            <person name="Xu Y."/>
        </authorList>
    </citation>
    <scope>NUCLEOTIDE SEQUENCE</scope>
    <source>
        <tissue evidence="13">Muscle</tissue>
    </source>
</reference>
<dbReference type="EC" id="7.1.1.2" evidence="3 11"/>
<evidence type="ECO:0000256" key="4">
    <source>
        <dbReference type="ARBA" id="ARBA00021007"/>
    </source>
</evidence>
<keyword evidence="8 11" id="KW-0520">NAD</keyword>
<organism evidence="13">
    <name type="scientific">Tylosurus melanotus</name>
    <dbReference type="NCBI Taxonomy" id="3053213"/>
    <lineage>
        <taxon>Eukaryota</taxon>
        <taxon>Metazoa</taxon>
        <taxon>Chordata</taxon>
        <taxon>Craniata</taxon>
        <taxon>Vertebrata</taxon>
        <taxon>Euteleostomi</taxon>
        <taxon>Actinopterygii</taxon>
        <taxon>Neopterygii</taxon>
        <taxon>Teleostei</taxon>
        <taxon>Neoteleostei</taxon>
        <taxon>Acanthomorphata</taxon>
        <taxon>Ovalentaria</taxon>
        <taxon>Atherinomorphae</taxon>
        <taxon>Beloniformes</taxon>
        <taxon>Belonidae</taxon>
        <taxon>Tylosurus</taxon>
    </lineage>
</organism>
<keyword evidence="11" id="KW-0830">Ubiquinone</keyword>
<keyword evidence="11" id="KW-0679">Respiratory chain</keyword>
<accession>A0A160EDH3</accession>
<keyword evidence="6" id="KW-0812">Transmembrane</keyword>
<dbReference type="PANTHER" id="PTHR11058:SF9">
    <property type="entry name" value="NADH-UBIQUINONE OXIDOREDUCTASE CHAIN 3"/>
    <property type="match status" value="1"/>
</dbReference>
<keyword evidence="11 13" id="KW-0496">Mitochondrion</keyword>
<comment type="similarity">
    <text evidence="2 11">Belongs to the complex I subunit 3 family.</text>
</comment>
<dbReference type="GO" id="GO:0031966">
    <property type="term" value="C:mitochondrial membrane"/>
    <property type="evidence" value="ECO:0007669"/>
    <property type="project" value="UniProtKB-SubCell"/>
</dbReference>
<protein>
    <recommendedName>
        <fullName evidence="4 11">NADH-ubiquinone oxidoreductase chain 3</fullName>
        <ecNumber evidence="3 11">7.1.1.2</ecNumber>
    </recommendedName>
</protein>
<evidence type="ECO:0000256" key="5">
    <source>
        <dbReference type="ARBA" id="ARBA00022448"/>
    </source>
</evidence>
<evidence type="ECO:0000256" key="6">
    <source>
        <dbReference type="ARBA" id="ARBA00022692"/>
    </source>
</evidence>
<evidence type="ECO:0000256" key="7">
    <source>
        <dbReference type="ARBA" id="ARBA00022989"/>
    </source>
</evidence>
<comment type="catalytic activity">
    <reaction evidence="10 11">
        <text>a ubiquinone + NADH + 5 H(+)(in) = a ubiquinol + NAD(+) + 4 H(+)(out)</text>
        <dbReference type="Rhea" id="RHEA:29091"/>
        <dbReference type="Rhea" id="RHEA-COMP:9565"/>
        <dbReference type="Rhea" id="RHEA-COMP:9566"/>
        <dbReference type="ChEBI" id="CHEBI:15378"/>
        <dbReference type="ChEBI" id="CHEBI:16389"/>
        <dbReference type="ChEBI" id="CHEBI:17976"/>
        <dbReference type="ChEBI" id="CHEBI:57540"/>
        <dbReference type="ChEBI" id="CHEBI:57945"/>
        <dbReference type="EC" id="7.1.1.2"/>
    </reaction>
</comment>
<gene>
    <name evidence="13" type="primary">ND3</name>
</gene>
<dbReference type="InterPro" id="IPR038430">
    <property type="entry name" value="NDAH_ubi_oxred_su3_sf"/>
</dbReference>
<keyword evidence="9" id="KW-0472">Membrane</keyword>
<proteinExistence type="inferred from homology"/>
<sequence>MKFLMTNVLLSTLVSPILANLSLSQPQINPEYEKLSPYECAFDPLGSGPVPFSFRLFLLVTVYLLFDLDNGLLLPLQCGYQLPLPLTPFCWASTNLLLRTHRLIFEWSQGGMEWAE</sequence>